<dbReference type="PANTHER" id="PTHR21039">
    <property type="entry name" value="HISTIDINOL PHOSPHATASE-RELATED"/>
    <property type="match status" value="1"/>
</dbReference>
<comment type="similarity">
    <text evidence="2 8">Belongs to the PHP hydrolase family. HisK subfamily.</text>
</comment>
<evidence type="ECO:0000256" key="6">
    <source>
        <dbReference type="ARBA" id="ARBA00023102"/>
    </source>
</evidence>
<evidence type="ECO:0000256" key="5">
    <source>
        <dbReference type="ARBA" id="ARBA00022801"/>
    </source>
</evidence>
<comment type="caution">
    <text evidence="10">The sequence shown here is derived from an EMBL/GenBank/DDBJ whole genome shotgun (WGS) entry which is preliminary data.</text>
</comment>
<feature type="domain" description="PHP" evidence="9">
    <location>
        <begin position="5"/>
        <end position="212"/>
    </location>
</feature>
<keyword evidence="5 8" id="KW-0378">Hydrolase</keyword>
<dbReference type="AlphaFoldDB" id="A0A6P2C860"/>
<dbReference type="Pfam" id="PF02811">
    <property type="entry name" value="PHP"/>
    <property type="match status" value="1"/>
</dbReference>
<gene>
    <name evidence="10" type="ORF">EAS64_01910</name>
</gene>
<evidence type="ECO:0000256" key="3">
    <source>
        <dbReference type="ARBA" id="ARBA00013085"/>
    </source>
</evidence>
<proteinExistence type="inferred from homology"/>
<dbReference type="GO" id="GO:0004401">
    <property type="term" value="F:histidinol-phosphatase activity"/>
    <property type="evidence" value="ECO:0007669"/>
    <property type="project" value="UniProtKB-UniRule"/>
</dbReference>
<comment type="catalytic activity">
    <reaction evidence="7 8">
        <text>L-histidinol phosphate + H2O = L-histidinol + phosphate</text>
        <dbReference type="Rhea" id="RHEA:14465"/>
        <dbReference type="ChEBI" id="CHEBI:15377"/>
        <dbReference type="ChEBI" id="CHEBI:43474"/>
        <dbReference type="ChEBI" id="CHEBI:57699"/>
        <dbReference type="ChEBI" id="CHEBI:57980"/>
        <dbReference type="EC" id="3.1.3.15"/>
    </reaction>
</comment>
<comment type="pathway">
    <text evidence="1 8">Amino-acid biosynthesis; L-histidine biosynthesis; L-histidine from 5-phospho-alpha-D-ribose 1-diphosphate: step 8/9.</text>
</comment>
<dbReference type="InterPro" id="IPR010140">
    <property type="entry name" value="Histidinol_P_phosphatase_HisJ"/>
</dbReference>
<dbReference type="PANTHER" id="PTHR21039:SF0">
    <property type="entry name" value="HISTIDINOL-PHOSPHATASE"/>
    <property type="match status" value="1"/>
</dbReference>
<dbReference type="InterPro" id="IPR004013">
    <property type="entry name" value="PHP_dom"/>
</dbReference>
<dbReference type="RefSeq" id="WP_145850975.1">
    <property type="nucleotide sequence ID" value="NZ_RPFW01000001.1"/>
</dbReference>
<keyword evidence="11" id="KW-1185">Reference proteome</keyword>
<evidence type="ECO:0000256" key="8">
    <source>
        <dbReference type="RuleBase" id="RU366003"/>
    </source>
</evidence>
<dbReference type="GO" id="GO:0005737">
    <property type="term" value="C:cytoplasm"/>
    <property type="evidence" value="ECO:0007669"/>
    <property type="project" value="TreeGrafter"/>
</dbReference>
<keyword evidence="6 8" id="KW-0368">Histidine biosynthesis</keyword>
<dbReference type="Proteomes" id="UP000460272">
    <property type="component" value="Unassembled WGS sequence"/>
</dbReference>
<evidence type="ECO:0000256" key="7">
    <source>
        <dbReference type="ARBA" id="ARBA00049158"/>
    </source>
</evidence>
<organism evidence="10 11">
    <name type="scientific">Trebonia kvetii</name>
    <dbReference type="NCBI Taxonomy" id="2480626"/>
    <lineage>
        <taxon>Bacteria</taxon>
        <taxon>Bacillati</taxon>
        <taxon>Actinomycetota</taxon>
        <taxon>Actinomycetes</taxon>
        <taxon>Streptosporangiales</taxon>
        <taxon>Treboniaceae</taxon>
        <taxon>Trebonia</taxon>
    </lineage>
</organism>
<evidence type="ECO:0000313" key="11">
    <source>
        <dbReference type="Proteomes" id="UP000460272"/>
    </source>
</evidence>
<keyword evidence="4 8" id="KW-0028">Amino-acid biosynthesis</keyword>
<evidence type="ECO:0000256" key="4">
    <source>
        <dbReference type="ARBA" id="ARBA00022605"/>
    </source>
</evidence>
<dbReference type="SUPFAM" id="SSF89550">
    <property type="entry name" value="PHP domain-like"/>
    <property type="match status" value="1"/>
</dbReference>
<evidence type="ECO:0000256" key="1">
    <source>
        <dbReference type="ARBA" id="ARBA00004970"/>
    </source>
</evidence>
<sequence length="273" mass="30263">MLPADNHVHTEWSYDTSAGASMVRSCEQAVAVGLPAIAFTEHLEFTSGGPGDAIHDVATDHRWWSRIKPLDAEGYLACIAECRERFPGLRILSGVEAGESHLFGASAGAIVGSHDFDRILGSLHAVPYRGRLISADALFGPMSDADAMRYYFTEMVALIDGSDLFQVLAHLDFPRRYWPRGAHLFREQPFEEEYRTVLRALAATGRVLEINTKTPLASVDLVRWWREEGGTAVSFGSDAHLPNRVGDRFKLAVDVVEAAGFRPGRDPYDFWRA</sequence>
<dbReference type="Gene3D" id="3.20.20.140">
    <property type="entry name" value="Metal-dependent hydrolases"/>
    <property type="match status" value="1"/>
</dbReference>
<dbReference type="OrthoDB" id="6637113at2"/>
<dbReference type="GO" id="GO:0000105">
    <property type="term" value="P:L-histidine biosynthetic process"/>
    <property type="evidence" value="ECO:0007669"/>
    <property type="project" value="UniProtKB-UniRule"/>
</dbReference>
<name>A0A6P2C860_9ACTN</name>
<reference evidence="10 11" key="1">
    <citation type="submission" date="2018-11" db="EMBL/GenBank/DDBJ databases">
        <title>Trebonia kvetii gen.nov., sp.nov., a novel acidophilic actinobacterium, and proposal of the new actinobacterial family Treboniaceae fam. nov.</title>
        <authorList>
            <person name="Rapoport D."/>
            <person name="Sagova-Mareckova M."/>
            <person name="Sedlacek I."/>
            <person name="Provaznik J."/>
            <person name="Kralova S."/>
            <person name="Pavlinic D."/>
            <person name="Benes V."/>
            <person name="Kopecky J."/>
        </authorList>
    </citation>
    <scope>NUCLEOTIDE SEQUENCE [LARGE SCALE GENOMIC DNA]</scope>
    <source>
        <strain evidence="10 11">15Tr583</strain>
    </source>
</reference>
<dbReference type="InterPro" id="IPR016195">
    <property type="entry name" value="Pol/histidinol_Pase-like"/>
</dbReference>
<dbReference type="UniPathway" id="UPA00031">
    <property type="reaction ID" value="UER00013"/>
</dbReference>
<evidence type="ECO:0000313" key="10">
    <source>
        <dbReference type="EMBL" id="TVZ06221.1"/>
    </source>
</evidence>
<evidence type="ECO:0000256" key="2">
    <source>
        <dbReference type="ARBA" id="ARBA00009152"/>
    </source>
</evidence>
<dbReference type="EC" id="3.1.3.15" evidence="3 8"/>
<evidence type="ECO:0000259" key="9">
    <source>
        <dbReference type="Pfam" id="PF02811"/>
    </source>
</evidence>
<accession>A0A6P2C860</accession>
<protein>
    <recommendedName>
        <fullName evidence="3 8">Histidinol-phosphatase</fullName>
        <shortName evidence="8">HolPase</shortName>
        <ecNumber evidence="3 8">3.1.3.15</ecNumber>
    </recommendedName>
</protein>
<dbReference type="EMBL" id="RPFW01000001">
    <property type="protein sequence ID" value="TVZ06221.1"/>
    <property type="molecule type" value="Genomic_DNA"/>
</dbReference>